<organism evidence="2 3">
    <name type="scientific">Linnemannia exigua</name>
    <dbReference type="NCBI Taxonomy" id="604196"/>
    <lineage>
        <taxon>Eukaryota</taxon>
        <taxon>Fungi</taxon>
        <taxon>Fungi incertae sedis</taxon>
        <taxon>Mucoromycota</taxon>
        <taxon>Mortierellomycotina</taxon>
        <taxon>Mortierellomycetes</taxon>
        <taxon>Mortierellales</taxon>
        <taxon>Mortierellaceae</taxon>
        <taxon>Linnemannia</taxon>
    </lineage>
</organism>
<keyword evidence="3" id="KW-1185">Reference proteome</keyword>
<sequence>MHQSALLITLATVALGASARFTADINTHSNKNDATIATVNILNPGTIAARDIVKINIEANPNANVKSESSTVRHPMTVELGKNILSQEKPLKVNVVKRLDQNLDNILQKETTIKLINVDLTRRLDVDTNVLDKESKVVDAHIAKRLDLNIGANTQESQKLVDINTQDGHKLINVDLTRRLDINTNVLNQENKVADARIAKRLDLNLGANTQEGHKLVDVNTQDGHKLINVDLARRLDINTNVLNQENKLADAHVAKRLDLNIDPNTQEGQKL</sequence>
<evidence type="ECO:0000313" key="3">
    <source>
        <dbReference type="Proteomes" id="UP001194580"/>
    </source>
</evidence>
<feature type="signal peptide" evidence="1">
    <location>
        <begin position="1"/>
        <end position="19"/>
    </location>
</feature>
<protein>
    <submittedName>
        <fullName evidence="2">Uncharacterized protein</fullName>
    </submittedName>
</protein>
<comment type="caution">
    <text evidence="2">The sequence shown here is derived from an EMBL/GenBank/DDBJ whole genome shotgun (WGS) entry which is preliminary data.</text>
</comment>
<dbReference type="AlphaFoldDB" id="A0AAD4H7V7"/>
<gene>
    <name evidence="2" type="ORF">BGZ95_009438</name>
</gene>
<proteinExistence type="predicted"/>
<feature type="chain" id="PRO_5042056936" evidence="1">
    <location>
        <begin position="20"/>
        <end position="272"/>
    </location>
</feature>
<keyword evidence="1" id="KW-0732">Signal</keyword>
<accession>A0AAD4H7V7</accession>
<evidence type="ECO:0000313" key="2">
    <source>
        <dbReference type="EMBL" id="KAG0274815.1"/>
    </source>
</evidence>
<dbReference type="EMBL" id="JAAAIL010000558">
    <property type="protein sequence ID" value="KAG0274815.1"/>
    <property type="molecule type" value="Genomic_DNA"/>
</dbReference>
<dbReference type="Proteomes" id="UP001194580">
    <property type="component" value="Unassembled WGS sequence"/>
</dbReference>
<reference evidence="2" key="1">
    <citation type="journal article" date="2020" name="Fungal Divers.">
        <title>Resolving the Mortierellaceae phylogeny through synthesis of multi-gene phylogenetics and phylogenomics.</title>
        <authorList>
            <person name="Vandepol N."/>
            <person name="Liber J."/>
            <person name="Desiro A."/>
            <person name="Na H."/>
            <person name="Kennedy M."/>
            <person name="Barry K."/>
            <person name="Grigoriev I.V."/>
            <person name="Miller A.N."/>
            <person name="O'Donnell K."/>
            <person name="Stajich J.E."/>
            <person name="Bonito G."/>
        </authorList>
    </citation>
    <scope>NUCLEOTIDE SEQUENCE</scope>
    <source>
        <strain evidence="2">NRRL 28262</strain>
    </source>
</reference>
<evidence type="ECO:0000256" key="1">
    <source>
        <dbReference type="SAM" id="SignalP"/>
    </source>
</evidence>
<name>A0AAD4H7V7_9FUNG</name>
<feature type="non-terminal residue" evidence="2">
    <location>
        <position position="272"/>
    </location>
</feature>